<dbReference type="GO" id="GO:0006508">
    <property type="term" value="P:proteolysis"/>
    <property type="evidence" value="ECO:0007669"/>
    <property type="project" value="UniProtKB-KW"/>
</dbReference>
<evidence type="ECO:0000256" key="3">
    <source>
        <dbReference type="ARBA" id="ARBA00022801"/>
    </source>
</evidence>
<dbReference type="AlphaFoldDB" id="A0A267ALE7"/>
<dbReference type="OrthoDB" id="9811314at2"/>
<dbReference type="GO" id="GO:0046872">
    <property type="term" value="F:metal ion binding"/>
    <property type="evidence" value="ECO:0007669"/>
    <property type="project" value="InterPro"/>
</dbReference>
<dbReference type="Gene3D" id="3.30.830.10">
    <property type="entry name" value="Metalloenzyme, LuxS/M16 peptidase-like"/>
    <property type="match status" value="2"/>
</dbReference>
<proteinExistence type="inferred from homology"/>
<keyword evidence="2" id="KW-0645">Protease</keyword>
<feature type="domain" description="Peptidase M16 N-terminal" evidence="7">
    <location>
        <begin position="37"/>
        <end position="182"/>
    </location>
</feature>
<dbReference type="Proteomes" id="UP000215861">
    <property type="component" value="Unassembled WGS sequence"/>
</dbReference>
<keyword evidence="4" id="KW-0862">Zinc</keyword>
<dbReference type="EMBL" id="NQKQ01000006">
    <property type="protein sequence ID" value="PAA13450.1"/>
    <property type="molecule type" value="Genomic_DNA"/>
</dbReference>
<dbReference type="PANTHER" id="PTHR43690:SF17">
    <property type="entry name" value="PROTEIN YHJJ"/>
    <property type="match status" value="1"/>
</dbReference>
<keyword evidence="6" id="KW-0732">Signal</keyword>
<comment type="similarity">
    <text evidence="1">Belongs to the peptidase M16 family.</text>
</comment>
<feature type="chain" id="PRO_5012424548" evidence="6">
    <location>
        <begin position="22"/>
        <end position="448"/>
    </location>
</feature>
<accession>A0A267ALE7</accession>
<dbReference type="InterPro" id="IPR011249">
    <property type="entry name" value="Metalloenz_LuxS/M16"/>
</dbReference>
<evidence type="ECO:0000313" key="10">
    <source>
        <dbReference type="Proteomes" id="UP000215861"/>
    </source>
</evidence>
<name>A0A267ALE7_PSEFR</name>
<organism evidence="9 10">
    <name type="scientific">Pseudomonas fragi</name>
    <dbReference type="NCBI Taxonomy" id="296"/>
    <lineage>
        <taxon>Bacteria</taxon>
        <taxon>Pseudomonadati</taxon>
        <taxon>Pseudomonadota</taxon>
        <taxon>Gammaproteobacteria</taxon>
        <taxon>Pseudomonadales</taxon>
        <taxon>Pseudomonadaceae</taxon>
        <taxon>Pseudomonas</taxon>
    </lineage>
</organism>
<sequence>MKRPLAGLALGFMLQPLMALASSEATTQQFTLDNGLKVIIHEDHRAAVVHSQLWYRVGSNYEPPGQSGLSHALEHMIFKGSSKLCAMESDHIFQSLGITDNAATQSDATIFFQTVPPHALAVALEVMADQMSTALLPAAHWEGEREIIKNERIENIDNNPQQRALELSRSMAFPASASGSPVIGWMHDLERMHIDELKHWYQSWYAPNNATLIIVGDVDAEQVKALATRYFGPIDRRDLPAIKPPLELPAAGERTIIQYIEHQTPGLTMMFNVPSLSTQTDLRTAPALELLSELLGGGDSSALKSRLLRTEELLVAVDSHYSGISRGDEVLSISAILNLEKLRPLTEVQERILAVIDSLKHTPPSTVDLERARTRIIARHVFSRDDLQNLALYFGELDIAGLSSEQDDHRMQILKAITPEDIQYTAKTFLTRDRLTVSHVLPKETRHE</sequence>
<dbReference type="RefSeq" id="WP_095036126.1">
    <property type="nucleotide sequence ID" value="NZ_NQKQ01000006.1"/>
</dbReference>
<keyword evidence="3" id="KW-0378">Hydrolase</keyword>
<dbReference type="GO" id="GO:0008237">
    <property type="term" value="F:metallopeptidase activity"/>
    <property type="evidence" value="ECO:0007669"/>
    <property type="project" value="UniProtKB-KW"/>
</dbReference>
<evidence type="ECO:0000313" key="9">
    <source>
        <dbReference type="EMBL" id="PAA13450.1"/>
    </source>
</evidence>
<reference evidence="9 10" key="1">
    <citation type="submission" date="2017-08" db="EMBL/GenBank/DDBJ databases">
        <title>Genomic and metabolic characterisation of spoilage-associated Pseudomonas species.</title>
        <authorList>
            <person name="Stanborough T."/>
            <person name="Fegan N."/>
            <person name="Powell S.M."/>
            <person name="Singh T."/>
            <person name="Tamplin M.L."/>
            <person name="Chandry P.S."/>
        </authorList>
    </citation>
    <scope>NUCLEOTIDE SEQUENCE [LARGE SCALE GENOMIC DNA]</scope>
    <source>
        <strain evidence="9 10">F1801</strain>
    </source>
</reference>
<dbReference type="SUPFAM" id="SSF63411">
    <property type="entry name" value="LuxS/MPP-like metallohydrolase"/>
    <property type="match status" value="2"/>
</dbReference>
<protein>
    <submittedName>
        <fullName evidence="9">Peptidase M16</fullName>
    </submittedName>
</protein>
<evidence type="ECO:0000256" key="6">
    <source>
        <dbReference type="SAM" id="SignalP"/>
    </source>
</evidence>
<dbReference type="PANTHER" id="PTHR43690">
    <property type="entry name" value="NARDILYSIN"/>
    <property type="match status" value="1"/>
</dbReference>
<evidence type="ECO:0000259" key="7">
    <source>
        <dbReference type="Pfam" id="PF00675"/>
    </source>
</evidence>
<evidence type="ECO:0000256" key="5">
    <source>
        <dbReference type="ARBA" id="ARBA00023049"/>
    </source>
</evidence>
<keyword evidence="5" id="KW-0482">Metalloprotease</keyword>
<comment type="caution">
    <text evidence="9">The sequence shown here is derived from an EMBL/GenBank/DDBJ whole genome shotgun (WGS) entry which is preliminary data.</text>
</comment>
<feature type="signal peptide" evidence="6">
    <location>
        <begin position="1"/>
        <end position="21"/>
    </location>
</feature>
<feature type="domain" description="Peptidase M16 C-terminal" evidence="8">
    <location>
        <begin position="194"/>
        <end position="374"/>
    </location>
</feature>
<gene>
    <name evidence="9" type="ORF">CJU81_07625</name>
</gene>
<dbReference type="InterPro" id="IPR007863">
    <property type="entry name" value="Peptidase_M16_C"/>
</dbReference>
<evidence type="ECO:0000259" key="8">
    <source>
        <dbReference type="Pfam" id="PF05193"/>
    </source>
</evidence>
<dbReference type="InterPro" id="IPR050626">
    <property type="entry name" value="Peptidase_M16"/>
</dbReference>
<dbReference type="Pfam" id="PF00675">
    <property type="entry name" value="Peptidase_M16"/>
    <property type="match status" value="1"/>
</dbReference>
<dbReference type="Pfam" id="PF05193">
    <property type="entry name" value="Peptidase_M16_C"/>
    <property type="match status" value="1"/>
</dbReference>
<evidence type="ECO:0000256" key="2">
    <source>
        <dbReference type="ARBA" id="ARBA00022670"/>
    </source>
</evidence>
<evidence type="ECO:0000256" key="1">
    <source>
        <dbReference type="ARBA" id="ARBA00007261"/>
    </source>
</evidence>
<dbReference type="InterPro" id="IPR011765">
    <property type="entry name" value="Pept_M16_N"/>
</dbReference>
<evidence type="ECO:0000256" key="4">
    <source>
        <dbReference type="ARBA" id="ARBA00022833"/>
    </source>
</evidence>